<dbReference type="SUPFAM" id="SSF48452">
    <property type="entry name" value="TPR-like"/>
    <property type="match status" value="1"/>
</dbReference>
<dbReference type="SUPFAM" id="SSF52540">
    <property type="entry name" value="P-loop containing nucleoside triphosphate hydrolases"/>
    <property type="match status" value="1"/>
</dbReference>
<keyword evidence="3" id="KW-1185">Reference proteome</keyword>
<keyword evidence="1" id="KW-0808">Transferase</keyword>
<protein>
    <submittedName>
        <fullName evidence="2">Tetratricopeptide repeat-containing protein</fullName>
    </submittedName>
</protein>
<sequence length="547" mass="60556">MLLADFITADPDPMSIASPRRRELPAELNNQLASGYQLLQNERFAEAMTQAEALAQRYPLSEHALEFASEAALATGQPARALEWIRSATDASGGNPELKVKTARLLLQLRQRDAARRLALEVGAITSTDPRLIWQAGSICAATQQFADAIGLYETALAALGAPPGLLYDLAVAQFFAGRFDDAERNLDRLVQRMPQAGHGLYLRSTLRRQTPDRNHIEDLERRAAAGFPNALAEAATLYALSKELEDLGDETRSFEVLVRAAATRRRSFDYSVSPEIEAMQALRSAYTGHFMASEHAAHQEPGAIFIVGMPRTGTTLLERMLVGSGAVHSAGELLDFSNLLTKAIADAMTADRSLTPAEASQRIDFAELGRDYMQGARTAAEDRPLFIDKMPVNFMYCGMIRKALPHARIINLVRDPLDTCYAVFKTLFFDAYPFSYDQKELGAYYVAYHQMMQHWHEVMPGVILDVHYEDLVNDPEGQARRVLQWCGLPWSDRVLDVPDDSVAFATASAAQVREPVHRRSLLRSRQHRDGLATLIETLTAAGIAVP</sequence>
<dbReference type="InterPro" id="IPR027417">
    <property type="entry name" value="P-loop_NTPase"/>
</dbReference>
<evidence type="ECO:0000256" key="1">
    <source>
        <dbReference type="ARBA" id="ARBA00022679"/>
    </source>
</evidence>
<dbReference type="Gene3D" id="1.25.40.10">
    <property type="entry name" value="Tetratricopeptide repeat domain"/>
    <property type="match status" value="1"/>
</dbReference>
<dbReference type="Proteomes" id="UP000199758">
    <property type="component" value="Unassembled WGS sequence"/>
</dbReference>
<dbReference type="Gene3D" id="3.40.50.300">
    <property type="entry name" value="P-loop containing nucleotide triphosphate hydrolases"/>
    <property type="match status" value="1"/>
</dbReference>
<dbReference type="PANTHER" id="PTHR12788">
    <property type="entry name" value="PROTEIN-TYROSINE SULFOTRANSFERASE 2"/>
    <property type="match status" value="1"/>
</dbReference>
<dbReference type="Pfam" id="PF14559">
    <property type="entry name" value="TPR_19"/>
    <property type="match status" value="1"/>
</dbReference>
<evidence type="ECO:0000313" key="3">
    <source>
        <dbReference type="Proteomes" id="UP000199758"/>
    </source>
</evidence>
<dbReference type="OrthoDB" id="9766687at2"/>
<accession>A0A1M5MIQ7</accession>
<organism evidence="2 3">
    <name type="scientific">Hydrocarboniphaga daqingensis</name>
    <dbReference type="NCBI Taxonomy" id="490188"/>
    <lineage>
        <taxon>Bacteria</taxon>
        <taxon>Pseudomonadati</taxon>
        <taxon>Pseudomonadota</taxon>
        <taxon>Gammaproteobacteria</taxon>
        <taxon>Nevskiales</taxon>
        <taxon>Nevskiaceae</taxon>
        <taxon>Hydrocarboniphaga</taxon>
    </lineage>
</organism>
<name>A0A1M5MIQ7_9GAMM</name>
<dbReference type="AlphaFoldDB" id="A0A1M5MIQ7"/>
<gene>
    <name evidence="2" type="ORF">SAMN04488068_1286</name>
</gene>
<dbReference type="GO" id="GO:0008476">
    <property type="term" value="F:protein-tyrosine sulfotransferase activity"/>
    <property type="evidence" value="ECO:0007669"/>
    <property type="project" value="InterPro"/>
</dbReference>
<dbReference type="STRING" id="490188.SAMN04488068_1286"/>
<dbReference type="Pfam" id="PF13469">
    <property type="entry name" value="Sulfotransfer_3"/>
    <property type="match status" value="1"/>
</dbReference>
<dbReference type="EMBL" id="FQWZ01000003">
    <property type="protein sequence ID" value="SHG77126.1"/>
    <property type="molecule type" value="Genomic_DNA"/>
</dbReference>
<reference evidence="2 3" key="1">
    <citation type="submission" date="2016-11" db="EMBL/GenBank/DDBJ databases">
        <authorList>
            <person name="Jaros S."/>
            <person name="Januszkiewicz K."/>
            <person name="Wedrychowicz H."/>
        </authorList>
    </citation>
    <scope>NUCLEOTIDE SEQUENCE [LARGE SCALE GENOMIC DNA]</scope>
    <source>
        <strain evidence="2 3">CGMCC 1.7049</strain>
    </source>
</reference>
<dbReference type="InterPro" id="IPR011990">
    <property type="entry name" value="TPR-like_helical_dom_sf"/>
</dbReference>
<proteinExistence type="predicted"/>
<evidence type="ECO:0000313" key="2">
    <source>
        <dbReference type="EMBL" id="SHG77126.1"/>
    </source>
</evidence>
<dbReference type="InterPro" id="IPR026634">
    <property type="entry name" value="TPST-like"/>
</dbReference>
<dbReference type="PANTHER" id="PTHR12788:SF10">
    <property type="entry name" value="PROTEIN-TYROSINE SULFOTRANSFERASE"/>
    <property type="match status" value="1"/>
</dbReference>